<accession>A0AAN7UGP8</accession>
<protein>
    <recommendedName>
        <fullName evidence="6">Heterokaryon incompatibility domain-containing protein</fullName>
    </recommendedName>
</protein>
<dbReference type="Pfam" id="PF26640">
    <property type="entry name" value="DUF8212"/>
    <property type="match status" value="1"/>
</dbReference>
<feature type="region of interest" description="Disordered" evidence="1">
    <location>
        <begin position="620"/>
        <end position="639"/>
    </location>
</feature>
<feature type="compositionally biased region" description="Basic and acidic residues" evidence="1">
    <location>
        <begin position="620"/>
        <end position="633"/>
    </location>
</feature>
<organism evidence="4 5">
    <name type="scientific">Xylaria bambusicola</name>
    <dbReference type="NCBI Taxonomy" id="326684"/>
    <lineage>
        <taxon>Eukaryota</taxon>
        <taxon>Fungi</taxon>
        <taxon>Dikarya</taxon>
        <taxon>Ascomycota</taxon>
        <taxon>Pezizomycotina</taxon>
        <taxon>Sordariomycetes</taxon>
        <taxon>Xylariomycetidae</taxon>
        <taxon>Xylariales</taxon>
        <taxon>Xylariaceae</taxon>
        <taxon>Xylaria</taxon>
    </lineage>
</organism>
<sequence length="639" mass="73253">MWLLNSCTREMKEFISHKQTPPYAILSHTWGDEEVSFREWQYEPMRDIREKGGFRKIDFCCKQAADDGLEWVWIDTCCIDKSSSAELSEAINSMFQWYKNAAVCYAFLYDVANDSEFDLADTRCVNRGWTLQELIAPREVIFYSKDWQVLGTRSKLSEHIAKVTRINEPFLTGRSLDKASIAQRMSWAAKRTTSREEDEAYCLLGIFNVNMPLIYGEGRKAFRRLQDTIVREYPKDHSIFAWGKIVKTPSNTISNTEQIWGRELIKHEPDEVFDEFYGLLADSPQDFEQSGEIVIAPTAAKYFYIRSKMPSVSSVIGRIAHVDLPQYEVGPHVAFHAEYPRIVRILYIRHIVLLCGVWKNTTFHYAALPIGESNNQTSRTGEIVLGDRFTHSEMPASQLAAQMTKFTIQPLILPPPRPGDMIIRRHSGKYPWSSWSLNSVRISFIDGVIRPLHSSLSGLLFCYTYGPNTNPMFSIALIRLSDLDHQHDEPNDGKGCAPLRFCLNPIKVSQLENPDNPPLTIVDKQNDPNAEGIRETFLPLTLKTNEQASSYCFYNWKSLKYSHDMAVPQDEWNISILGIADIYINVTRVCLNGYEGDDEDEEDEDLAHRFVDVLDIVVNENHETTEEADRTTTEDEESS</sequence>
<evidence type="ECO:0000256" key="1">
    <source>
        <dbReference type="SAM" id="MobiDB-lite"/>
    </source>
</evidence>
<dbReference type="Proteomes" id="UP001305414">
    <property type="component" value="Unassembled WGS sequence"/>
</dbReference>
<feature type="domain" description="DUF8212" evidence="3">
    <location>
        <begin position="220"/>
        <end position="299"/>
    </location>
</feature>
<evidence type="ECO:0000313" key="4">
    <source>
        <dbReference type="EMBL" id="KAK5628873.1"/>
    </source>
</evidence>
<dbReference type="Pfam" id="PF06985">
    <property type="entry name" value="HET"/>
    <property type="match status" value="1"/>
</dbReference>
<evidence type="ECO:0000313" key="5">
    <source>
        <dbReference type="Proteomes" id="UP001305414"/>
    </source>
</evidence>
<reference evidence="4 5" key="1">
    <citation type="submission" date="2023-10" db="EMBL/GenBank/DDBJ databases">
        <title>Draft genome sequence of Xylaria bambusicola isolate GMP-LS, the root and basal stem rot pathogen of sugarcane in Indonesia.</title>
        <authorList>
            <person name="Selvaraj P."/>
            <person name="Muralishankar V."/>
            <person name="Muruganantham S."/>
            <person name="Sp S."/>
            <person name="Haryani S."/>
            <person name="Lau K.J.X."/>
            <person name="Naqvi N.I."/>
        </authorList>
    </citation>
    <scope>NUCLEOTIDE SEQUENCE [LARGE SCALE GENOMIC DNA]</scope>
    <source>
        <strain evidence="4">GMP-LS</strain>
    </source>
</reference>
<gene>
    <name evidence="4" type="ORF">RRF57_004588</name>
</gene>
<evidence type="ECO:0000259" key="3">
    <source>
        <dbReference type="Pfam" id="PF26640"/>
    </source>
</evidence>
<dbReference type="AlphaFoldDB" id="A0AAN7UGP8"/>
<dbReference type="PANTHER" id="PTHR10622">
    <property type="entry name" value="HET DOMAIN-CONTAINING PROTEIN"/>
    <property type="match status" value="1"/>
</dbReference>
<keyword evidence="5" id="KW-1185">Reference proteome</keyword>
<dbReference type="PANTHER" id="PTHR10622:SF10">
    <property type="entry name" value="HET DOMAIN-CONTAINING PROTEIN"/>
    <property type="match status" value="1"/>
</dbReference>
<name>A0AAN7UGP8_9PEZI</name>
<evidence type="ECO:0000259" key="2">
    <source>
        <dbReference type="Pfam" id="PF06985"/>
    </source>
</evidence>
<comment type="caution">
    <text evidence="4">The sequence shown here is derived from an EMBL/GenBank/DDBJ whole genome shotgun (WGS) entry which is preliminary data.</text>
</comment>
<evidence type="ECO:0008006" key="6">
    <source>
        <dbReference type="Google" id="ProtNLM"/>
    </source>
</evidence>
<dbReference type="InterPro" id="IPR058525">
    <property type="entry name" value="DUF8212"/>
</dbReference>
<dbReference type="InterPro" id="IPR010730">
    <property type="entry name" value="HET"/>
</dbReference>
<dbReference type="EMBL" id="JAWHQM010000010">
    <property type="protein sequence ID" value="KAK5628873.1"/>
    <property type="molecule type" value="Genomic_DNA"/>
</dbReference>
<feature type="domain" description="Heterokaryon incompatibility" evidence="2">
    <location>
        <begin position="23"/>
        <end position="115"/>
    </location>
</feature>
<proteinExistence type="predicted"/>